<dbReference type="InterPro" id="IPR016162">
    <property type="entry name" value="Ald_DH_N"/>
</dbReference>
<gene>
    <name evidence="4" type="ORF">P691DRAFT_680419</name>
</gene>
<organism evidence="4 5">
    <name type="scientific">Macrolepiota fuliginosa MF-IS2</name>
    <dbReference type="NCBI Taxonomy" id="1400762"/>
    <lineage>
        <taxon>Eukaryota</taxon>
        <taxon>Fungi</taxon>
        <taxon>Dikarya</taxon>
        <taxon>Basidiomycota</taxon>
        <taxon>Agaricomycotina</taxon>
        <taxon>Agaricomycetes</taxon>
        <taxon>Agaricomycetidae</taxon>
        <taxon>Agaricales</taxon>
        <taxon>Agaricineae</taxon>
        <taxon>Agaricaceae</taxon>
        <taxon>Macrolepiota</taxon>
    </lineage>
</organism>
<sequence>MGDHSQLAPLQPVVRKEPKGVVLVIYPFNPPIWTCIDPLVGTISAGNAIAVKPSKMGPHVSTLFADLIPKYLVPKLIAVVNGAAPEATKLLELRWDHSEQYTGGRRVGRIVSIATVKHLTPVSLHLGSWVWGHPYGVRWWKLRWIF</sequence>
<dbReference type="AlphaFoldDB" id="A0A9P5X545"/>
<accession>A0A9P5X545</accession>
<dbReference type="SUPFAM" id="SSF53720">
    <property type="entry name" value="ALDH-like"/>
    <property type="match status" value="1"/>
</dbReference>
<dbReference type="GO" id="GO:0004029">
    <property type="term" value="F:aldehyde dehydrogenase (NAD+) activity"/>
    <property type="evidence" value="ECO:0007669"/>
    <property type="project" value="TreeGrafter"/>
</dbReference>
<keyword evidence="2" id="KW-0560">Oxidoreductase</keyword>
<dbReference type="InterPro" id="IPR015590">
    <property type="entry name" value="Aldehyde_DH_dom"/>
</dbReference>
<evidence type="ECO:0000313" key="4">
    <source>
        <dbReference type="EMBL" id="KAF9443011.1"/>
    </source>
</evidence>
<name>A0A9P5X545_9AGAR</name>
<dbReference type="InterPro" id="IPR016161">
    <property type="entry name" value="Ald_DH/histidinol_DH"/>
</dbReference>
<dbReference type="Proteomes" id="UP000807342">
    <property type="component" value="Unassembled WGS sequence"/>
</dbReference>
<evidence type="ECO:0000256" key="1">
    <source>
        <dbReference type="ARBA" id="ARBA00009986"/>
    </source>
</evidence>
<dbReference type="Pfam" id="PF00171">
    <property type="entry name" value="Aldedh"/>
    <property type="match status" value="1"/>
</dbReference>
<dbReference type="PANTHER" id="PTHR43570">
    <property type="entry name" value="ALDEHYDE DEHYDROGENASE"/>
    <property type="match status" value="1"/>
</dbReference>
<evidence type="ECO:0000256" key="2">
    <source>
        <dbReference type="ARBA" id="ARBA00023002"/>
    </source>
</evidence>
<dbReference type="Gene3D" id="3.40.605.10">
    <property type="entry name" value="Aldehyde Dehydrogenase, Chain A, domain 1"/>
    <property type="match status" value="1"/>
</dbReference>
<proteinExistence type="inferred from homology"/>
<evidence type="ECO:0000313" key="5">
    <source>
        <dbReference type="Proteomes" id="UP000807342"/>
    </source>
</evidence>
<comment type="similarity">
    <text evidence="1">Belongs to the aldehyde dehydrogenase family.</text>
</comment>
<dbReference type="InterPro" id="IPR012394">
    <property type="entry name" value="Aldehyde_DH_NAD(P)"/>
</dbReference>
<protein>
    <submittedName>
        <fullName evidence="4">ALDH-like protein</fullName>
    </submittedName>
</protein>
<feature type="domain" description="Aldehyde dehydrogenase" evidence="3">
    <location>
        <begin position="12"/>
        <end position="128"/>
    </location>
</feature>
<reference evidence="4" key="1">
    <citation type="submission" date="2020-11" db="EMBL/GenBank/DDBJ databases">
        <authorList>
            <consortium name="DOE Joint Genome Institute"/>
            <person name="Ahrendt S."/>
            <person name="Riley R."/>
            <person name="Andreopoulos W."/>
            <person name="Labutti K."/>
            <person name="Pangilinan J."/>
            <person name="Ruiz-Duenas F.J."/>
            <person name="Barrasa J.M."/>
            <person name="Sanchez-Garcia M."/>
            <person name="Camarero S."/>
            <person name="Miyauchi S."/>
            <person name="Serrano A."/>
            <person name="Linde D."/>
            <person name="Babiker R."/>
            <person name="Drula E."/>
            <person name="Ayuso-Fernandez I."/>
            <person name="Pacheco R."/>
            <person name="Padilla G."/>
            <person name="Ferreira P."/>
            <person name="Barriuso J."/>
            <person name="Kellner H."/>
            <person name="Castanera R."/>
            <person name="Alfaro M."/>
            <person name="Ramirez L."/>
            <person name="Pisabarro A.G."/>
            <person name="Kuo A."/>
            <person name="Tritt A."/>
            <person name="Lipzen A."/>
            <person name="He G."/>
            <person name="Yan M."/>
            <person name="Ng V."/>
            <person name="Cullen D."/>
            <person name="Martin F."/>
            <person name="Rosso M.-N."/>
            <person name="Henrissat B."/>
            <person name="Hibbett D."/>
            <person name="Martinez A.T."/>
            <person name="Grigoriev I.V."/>
        </authorList>
    </citation>
    <scope>NUCLEOTIDE SEQUENCE</scope>
    <source>
        <strain evidence="4">MF-IS2</strain>
    </source>
</reference>
<evidence type="ECO:0000259" key="3">
    <source>
        <dbReference type="Pfam" id="PF00171"/>
    </source>
</evidence>
<dbReference type="OrthoDB" id="440325at2759"/>
<keyword evidence="5" id="KW-1185">Reference proteome</keyword>
<dbReference type="EMBL" id="MU151532">
    <property type="protein sequence ID" value="KAF9443011.1"/>
    <property type="molecule type" value="Genomic_DNA"/>
</dbReference>
<comment type="caution">
    <text evidence="4">The sequence shown here is derived from an EMBL/GenBank/DDBJ whole genome shotgun (WGS) entry which is preliminary data.</text>
</comment>
<dbReference type="PANTHER" id="PTHR43570:SF16">
    <property type="entry name" value="ALDEHYDE DEHYDROGENASE TYPE III, ISOFORM Q"/>
    <property type="match status" value="1"/>
</dbReference>
<dbReference type="GO" id="GO:0005737">
    <property type="term" value="C:cytoplasm"/>
    <property type="evidence" value="ECO:0007669"/>
    <property type="project" value="TreeGrafter"/>
</dbReference>
<dbReference type="GO" id="GO:0006081">
    <property type="term" value="P:aldehyde metabolic process"/>
    <property type="evidence" value="ECO:0007669"/>
    <property type="project" value="InterPro"/>
</dbReference>